<proteinExistence type="predicted"/>
<evidence type="ECO:0000313" key="2">
    <source>
        <dbReference type="Proteomes" id="UP000262583"/>
    </source>
</evidence>
<sequence>MSQWACPAGELPGTDVESGLQASLTSVTSPTRVAGAVSLEHWRGEVTSELRHIGQALTRLENHVQRIETEVVSALREHAAYHERNEERWGPLRWCERHPIRFAVVAVAVAVWWLGADSAIGRALVEAFVRALR</sequence>
<dbReference type="EMBL" id="CP030759">
    <property type="protein sequence ID" value="AXA36812.1"/>
    <property type="molecule type" value="Genomic_DNA"/>
</dbReference>
<organism evidence="1 2">
    <name type="scientific">Sumerlaea chitinivorans</name>
    <dbReference type="NCBI Taxonomy" id="2250252"/>
    <lineage>
        <taxon>Bacteria</taxon>
        <taxon>Candidatus Sumerlaeota</taxon>
        <taxon>Candidatus Sumerlaeia</taxon>
        <taxon>Candidatus Sumerlaeales</taxon>
        <taxon>Candidatus Sumerlaeaceae</taxon>
        <taxon>Candidatus Sumerlaea</taxon>
    </lineage>
</organism>
<evidence type="ECO:0000313" key="1">
    <source>
        <dbReference type="EMBL" id="AXA36812.1"/>
    </source>
</evidence>
<protein>
    <submittedName>
        <fullName evidence="1">Uncharacterized protein</fullName>
    </submittedName>
</protein>
<reference evidence="1 2" key="1">
    <citation type="submission" date="2018-05" db="EMBL/GenBank/DDBJ databases">
        <title>A metagenomic window into the 2 km-deep terrestrial subsurface aquifer revealed taxonomically and functionally diverse microbial community comprising novel uncultured bacterial lineages.</title>
        <authorList>
            <person name="Kadnikov V.V."/>
            <person name="Mardanov A.V."/>
            <person name="Beletsky A.V."/>
            <person name="Banks D."/>
            <person name="Pimenov N.V."/>
            <person name="Frank Y.A."/>
            <person name="Karnachuk O.V."/>
            <person name="Ravin N.V."/>
        </authorList>
    </citation>
    <scope>NUCLEOTIDE SEQUENCE [LARGE SCALE GENOMIC DNA]</scope>
    <source>
        <strain evidence="1">BY</strain>
    </source>
</reference>
<dbReference type="Proteomes" id="UP000262583">
    <property type="component" value="Chromosome"/>
</dbReference>
<dbReference type="AlphaFoldDB" id="A0A2Z4Y832"/>
<gene>
    <name evidence="1" type="ORF">BRCON_2035</name>
</gene>
<name>A0A2Z4Y832_SUMC1</name>
<accession>A0A2Z4Y832</accession>
<dbReference type="KEGG" id="schv:BRCON_2035"/>